<dbReference type="GO" id="GO:0005654">
    <property type="term" value="C:nucleoplasm"/>
    <property type="evidence" value="ECO:0007669"/>
    <property type="project" value="TreeGrafter"/>
</dbReference>
<feature type="region of interest" description="Disordered" evidence="11">
    <location>
        <begin position="360"/>
        <end position="385"/>
    </location>
</feature>
<dbReference type="SUPFAM" id="SSF57667">
    <property type="entry name" value="beta-beta-alpha zinc fingers"/>
    <property type="match status" value="6"/>
</dbReference>
<dbReference type="InParanoid" id="E0VC10"/>
<evidence type="ECO:0000259" key="12">
    <source>
        <dbReference type="PROSITE" id="PS50157"/>
    </source>
</evidence>
<keyword evidence="7" id="KW-0238">DNA-binding</keyword>
<dbReference type="Proteomes" id="UP000009046">
    <property type="component" value="Unassembled WGS sequence"/>
</dbReference>
<dbReference type="EMBL" id="DS235044">
    <property type="protein sequence ID" value="EEB10916.1"/>
    <property type="molecule type" value="Genomic_DNA"/>
</dbReference>
<evidence type="ECO:0000256" key="11">
    <source>
        <dbReference type="SAM" id="MobiDB-lite"/>
    </source>
</evidence>
<dbReference type="EnsemblMetazoa" id="PHUM076560-RA">
    <property type="protein sequence ID" value="PHUM076560-PA"/>
    <property type="gene ID" value="PHUM076560"/>
</dbReference>
<dbReference type="SMART" id="SM00355">
    <property type="entry name" value="ZnF_C2H2"/>
    <property type="match status" value="12"/>
</dbReference>
<proteinExistence type="predicted"/>
<feature type="domain" description="C2H2-type" evidence="12">
    <location>
        <begin position="653"/>
        <end position="681"/>
    </location>
</feature>
<dbReference type="FunFam" id="3.30.160.60:FF:001818">
    <property type="entry name" value="GDNF-inducible zinc finger protein 1 isoform X1"/>
    <property type="match status" value="1"/>
</dbReference>
<evidence type="ECO:0000256" key="7">
    <source>
        <dbReference type="ARBA" id="ARBA00023125"/>
    </source>
</evidence>
<dbReference type="InterPro" id="IPR036236">
    <property type="entry name" value="Znf_C2H2_sf"/>
</dbReference>
<evidence type="ECO:0000256" key="10">
    <source>
        <dbReference type="PROSITE-ProRule" id="PRU00042"/>
    </source>
</evidence>
<keyword evidence="6" id="KW-0805">Transcription regulation</keyword>
<dbReference type="eggNOG" id="KOG1721">
    <property type="taxonomic scope" value="Eukaryota"/>
</dbReference>
<dbReference type="Pfam" id="PF13465">
    <property type="entry name" value="zf-H2C2_2"/>
    <property type="match status" value="1"/>
</dbReference>
<dbReference type="GO" id="GO:0001227">
    <property type="term" value="F:DNA-binding transcription repressor activity, RNA polymerase II-specific"/>
    <property type="evidence" value="ECO:0007669"/>
    <property type="project" value="TreeGrafter"/>
</dbReference>
<evidence type="ECO:0000256" key="6">
    <source>
        <dbReference type="ARBA" id="ARBA00023015"/>
    </source>
</evidence>
<dbReference type="CTD" id="8231315"/>
<keyword evidence="3" id="KW-0677">Repeat</keyword>
<evidence type="ECO:0000256" key="2">
    <source>
        <dbReference type="ARBA" id="ARBA00022723"/>
    </source>
</evidence>
<evidence type="ECO:0000313" key="13">
    <source>
        <dbReference type="EMBL" id="EEB10916.1"/>
    </source>
</evidence>
<keyword evidence="9" id="KW-0539">Nucleus</keyword>
<dbReference type="OrthoDB" id="6077919at2759"/>
<dbReference type="FunFam" id="3.30.160.60:FF:000638">
    <property type="entry name" value="Zinc finger protein 184"/>
    <property type="match status" value="1"/>
</dbReference>
<feature type="domain" description="C2H2-type" evidence="12">
    <location>
        <begin position="233"/>
        <end position="260"/>
    </location>
</feature>
<accession>E0VC10</accession>
<feature type="domain" description="C2H2-type" evidence="12">
    <location>
        <begin position="471"/>
        <end position="498"/>
    </location>
</feature>
<dbReference type="Gene3D" id="3.30.160.60">
    <property type="entry name" value="Classic Zinc Finger"/>
    <property type="match status" value="10"/>
</dbReference>
<gene>
    <name evidence="14" type="primary">8231315</name>
    <name evidence="13" type="ORF">Phum_PHUM076560</name>
</gene>
<feature type="domain" description="C2H2-type" evidence="12">
    <location>
        <begin position="443"/>
        <end position="467"/>
    </location>
</feature>
<dbReference type="KEGG" id="phu:Phum_PHUM076560"/>
<dbReference type="AlphaFoldDB" id="E0VC10"/>
<evidence type="ECO:0000256" key="5">
    <source>
        <dbReference type="ARBA" id="ARBA00022833"/>
    </source>
</evidence>
<feature type="region of interest" description="Disordered" evidence="11">
    <location>
        <begin position="307"/>
        <end position="346"/>
    </location>
</feature>
<sequence>MGELIIEKKPCCLICDTEVQINQSYSIFYTFITNSGILLANSLEKNLSLKDIGTLSLRSNLLCLKCFEYFEQLTYCESKLVELKGDLWAVFKKTCEKHGEKAETFIRGLSTQTDYRVYECSCKENQGYLQIKLENMDKGEGKKNSLTDNHGSNIITSEEEIEKSEEKFSFDDDPHLTGEGSAKWNKKPESCKLCGKWFKKMSELNRHMVCHLEINSEDSVKDSLSSTGKKKFHFCSICNKKFRRPCEVKEHMMSHNCTSPFICKYCGKKLKSKTGSVYHVLKTHKIDVNDTKKLDEHFFINSNESKSKNENIHTKPKSENIKLREEEKQCSSDFEQSYSSEDELPLAERRKQLIHERIKKESSKVIDKPDTDTTEKTQVPERTKHKSKKYPLSFLKIKREKEEEIFSVTIKEPKFKCDVCGKMWKTKGELNAHKITHSDARPYICEICGQAYKHKPALDVHVGMHRGIYHHQCSYCQKAFTQKGALQRHLPIHTGDLPYQCELCGKRFVHRTSFSIHTMAHTGIRNIRCKICNLGVLSKSHLRRHMRIHTGEKPYKCQTCGKAFAERFVHHTSFSMHSLAHTGIRNIKCQICGMGLLSKSHLRRHTRVHTGEKPFSCTICGKSFAERYNLVAHQRIHDPNLVGPTRQQKKKIQNCKLCNGTFDKIQSLEKHMGIVHNKDPNIISNSTVFETENSSNLLKSTTEKFHMQKFEEKETANNKGDVINIISNNGDNSNNLPVRNLQNIHNSHLRNLELLKILENGRSIELLKMPNGTGEMDDNLKMSASGPVMPWNFNGANL</sequence>
<feature type="domain" description="C2H2-type" evidence="12">
    <location>
        <begin position="499"/>
        <end position="526"/>
    </location>
</feature>
<evidence type="ECO:0000313" key="14">
    <source>
        <dbReference type="EnsemblMetazoa" id="PHUM076560-PA"/>
    </source>
</evidence>
<keyword evidence="8" id="KW-0804">Transcription</keyword>
<dbReference type="PANTHER" id="PTHR24399">
    <property type="entry name" value="ZINC FINGER AND BTB DOMAIN-CONTAINING"/>
    <property type="match status" value="1"/>
</dbReference>
<evidence type="ECO:0000256" key="8">
    <source>
        <dbReference type="ARBA" id="ARBA00023163"/>
    </source>
</evidence>
<dbReference type="Pfam" id="PF00096">
    <property type="entry name" value="zf-C2H2"/>
    <property type="match status" value="3"/>
</dbReference>
<dbReference type="HOGENOM" id="CLU_352457_0_0_1"/>
<keyword evidence="4 10" id="KW-0863">Zinc-finger</keyword>
<dbReference type="GeneID" id="8231315"/>
<reference evidence="13" key="1">
    <citation type="submission" date="2007-04" db="EMBL/GenBank/DDBJ databases">
        <title>Annotation of Pediculus humanus corporis strain USDA.</title>
        <authorList>
            <person name="Kirkness E."/>
            <person name="Hannick L."/>
            <person name="Hass B."/>
            <person name="Bruggner R."/>
            <person name="Lawson D."/>
            <person name="Bidwell S."/>
            <person name="Joardar V."/>
            <person name="Caler E."/>
            <person name="Walenz B."/>
            <person name="Inman J."/>
            <person name="Schobel S."/>
            <person name="Galinsky K."/>
            <person name="Amedeo P."/>
            <person name="Strausberg R."/>
        </authorList>
    </citation>
    <scope>NUCLEOTIDE SEQUENCE</scope>
    <source>
        <strain evidence="13">USDA</strain>
    </source>
</reference>
<dbReference type="FunFam" id="3.30.160.60:FF:000325">
    <property type="entry name" value="ZFP90 zinc finger protein"/>
    <property type="match status" value="1"/>
</dbReference>
<protein>
    <submittedName>
        <fullName evidence="13 14">Zinc finger protein Kr18, putative</fullName>
    </submittedName>
</protein>
<keyword evidence="2" id="KW-0479">Metal-binding</keyword>
<feature type="compositionally biased region" description="Basic and acidic residues" evidence="11">
    <location>
        <begin position="307"/>
        <end position="330"/>
    </location>
</feature>
<dbReference type="RefSeq" id="XP_002423654.1">
    <property type="nucleotide sequence ID" value="XM_002423609.1"/>
</dbReference>
<dbReference type="InterPro" id="IPR013087">
    <property type="entry name" value="Znf_C2H2_type"/>
</dbReference>
<feature type="domain" description="C2H2-type" evidence="12">
    <location>
        <begin position="189"/>
        <end position="211"/>
    </location>
</feature>
<evidence type="ECO:0000256" key="3">
    <source>
        <dbReference type="ARBA" id="ARBA00022737"/>
    </source>
</evidence>
<evidence type="ECO:0000256" key="9">
    <source>
        <dbReference type="ARBA" id="ARBA00023242"/>
    </source>
</evidence>
<dbReference type="OMA" id="CESKLVE"/>
<reference evidence="13" key="2">
    <citation type="submission" date="2007-04" db="EMBL/GenBank/DDBJ databases">
        <title>The genome of the human body louse.</title>
        <authorList>
            <consortium name="The Human Body Louse Genome Consortium"/>
            <person name="Kirkness E."/>
            <person name="Walenz B."/>
            <person name="Hass B."/>
            <person name="Bruggner R."/>
            <person name="Strausberg R."/>
        </authorList>
    </citation>
    <scope>NUCLEOTIDE SEQUENCE</scope>
    <source>
        <strain evidence="13">USDA</strain>
    </source>
</reference>
<keyword evidence="15" id="KW-1185">Reference proteome</keyword>
<comment type="subcellular location">
    <subcellularLocation>
        <location evidence="1">Nucleus</location>
    </subcellularLocation>
</comment>
<name>E0VC10_PEDHC</name>
<dbReference type="EMBL" id="AAZO01000913">
    <property type="status" value="NOT_ANNOTATED_CDS"/>
    <property type="molecule type" value="Genomic_DNA"/>
</dbReference>
<dbReference type="GO" id="GO:0008270">
    <property type="term" value="F:zinc ion binding"/>
    <property type="evidence" value="ECO:0007669"/>
    <property type="project" value="UniProtKB-KW"/>
</dbReference>
<evidence type="ECO:0000256" key="1">
    <source>
        <dbReference type="ARBA" id="ARBA00004123"/>
    </source>
</evidence>
<dbReference type="VEuPathDB" id="VectorBase:PHUM076560"/>
<dbReference type="Pfam" id="PF13912">
    <property type="entry name" value="zf-C2H2_6"/>
    <property type="match status" value="2"/>
</dbReference>
<organism>
    <name type="scientific">Pediculus humanus subsp. corporis</name>
    <name type="common">Body louse</name>
    <dbReference type="NCBI Taxonomy" id="121224"/>
    <lineage>
        <taxon>Eukaryota</taxon>
        <taxon>Metazoa</taxon>
        <taxon>Ecdysozoa</taxon>
        <taxon>Arthropoda</taxon>
        <taxon>Hexapoda</taxon>
        <taxon>Insecta</taxon>
        <taxon>Pterygota</taxon>
        <taxon>Neoptera</taxon>
        <taxon>Paraneoptera</taxon>
        <taxon>Psocodea</taxon>
        <taxon>Troctomorpha</taxon>
        <taxon>Phthiraptera</taxon>
        <taxon>Anoplura</taxon>
        <taxon>Pediculidae</taxon>
        <taxon>Pediculus</taxon>
    </lineage>
</organism>
<feature type="compositionally biased region" description="Basic and acidic residues" evidence="11">
    <location>
        <begin position="360"/>
        <end position="382"/>
    </location>
</feature>
<evidence type="ECO:0000256" key="4">
    <source>
        <dbReference type="ARBA" id="ARBA00022771"/>
    </source>
</evidence>
<feature type="domain" description="C2H2-type" evidence="12">
    <location>
        <begin position="587"/>
        <end position="614"/>
    </location>
</feature>
<dbReference type="PROSITE" id="PS00028">
    <property type="entry name" value="ZINC_FINGER_C2H2_1"/>
    <property type="match status" value="11"/>
</dbReference>
<dbReference type="GO" id="GO:0000978">
    <property type="term" value="F:RNA polymerase II cis-regulatory region sequence-specific DNA binding"/>
    <property type="evidence" value="ECO:0007669"/>
    <property type="project" value="TreeGrafter"/>
</dbReference>
<dbReference type="FunFam" id="3.30.160.60:FF:002343">
    <property type="entry name" value="Zinc finger protein 33A"/>
    <property type="match status" value="1"/>
</dbReference>
<dbReference type="FunFam" id="3.30.160.60:FF:000100">
    <property type="entry name" value="Zinc finger 45-like"/>
    <property type="match status" value="1"/>
</dbReference>
<feature type="domain" description="C2H2-type" evidence="12">
    <location>
        <begin position="615"/>
        <end position="637"/>
    </location>
</feature>
<evidence type="ECO:0000313" key="15">
    <source>
        <dbReference type="Proteomes" id="UP000009046"/>
    </source>
</evidence>
<dbReference type="PANTHER" id="PTHR24399:SF70">
    <property type="entry name" value="C2H2-TYPE DOMAIN-CONTAINING PROTEIN"/>
    <property type="match status" value="1"/>
</dbReference>
<feature type="domain" description="C2H2-type" evidence="12">
    <location>
        <begin position="415"/>
        <end position="442"/>
    </location>
</feature>
<dbReference type="PROSITE" id="PS50157">
    <property type="entry name" value="ZINC_FINGER_C2H2_2"/>
    <property type="match status" value="10"/>
</dbReference>
<feature type="domain" description="C2H2-type" evidence="12">
    <location>
        <begin position="527"/>
        <end position="554"/>
    </location>
</feature>
<reference evidence="14" key="3">
    <citation type="submission" date="2020-05" db="UniProtKB">
        <authorList>
            <consortium name="EnsemblMetazoa"/>
        </authorList>
    </citation>
    <scope>IDENTIFICATION</scope>
    <source>
        <strain evidence="14">USDA</strain>
    </source>
</reference>
<keyword evidence="5" id="KW-0862">Zinc</keyword>